<evidence type="ECO:0000313" key="3">
    <source>
        <dbReference type="Proteomes" id="UP001166304"/>
    </source>
</evidence>
<dbReference type="InterPro" id="IPR055768">
    <property type="entry name" value="DUF7344"/>
</dbReference>
<protein>
    <recommendedName>
        <fullName evidence="1">DUF7344 domain-containing protein</fullName>
    </recommendedName>
</protein>
<dbReference type="EMBL" id="JAHQXE010000001">
    <property type="protein sequence ID" value="MBV0900997.1"/>
    <property type="molecule type" value="Genomic_DNA"/>
</dbReference>
<evidence type="ECO:0000313" key="2">
    <source>
        <dbReference type="EMBL" id="MBV0900997.1"/>
    </source>
</evidence>
<comment type="caution">
    <text evidence="2">The sequence shown here is derived from an EMBL/GenBank/DDBJ whole genome shotgun (WGS) entry which is preliminary data.</text>
</comment>
<dbReference type="InterPro" id="IPR036388">
    <property type="entry name" value="WH-like_DNA-bd_sf"/>
</dbReference>
<dbReference type="Pfam" id="PF24035">
    <property type="entry name" value="DUF7344"/>
    <property type="match status" value="1"/>
</dbReference>
<proteinExistence type="predicted"/>
<name>A0AA41G6H8_9EURY</name>
<organism evidence="2 3">
    <name type="scientific">Haloarcula salina</name>
    <dbReference type="NCBI Taxonomy" id="1429914"/>
    <lineage>
        <taxon>Archaea</taxon>
        <taxon>Methanobacteriati</taxon>
        <taxon>Methanobacteriota</taxon>
        <taxon>Stenosarchaea group</taxon>
        <taxon>Halobacteria</taxon>
        <taxon>Halobacteriales</taxon>
        <taxon>Haloarculaceae</taxon>
        <taxon>Haloarcula</taxon>
    </lineage>
</organism>
<reference evidence="2" key="1">
    <citation type="submission" date="2021-06" db="EMBL/GenBank/DDBJ databases">
        <title>New haloarchaea isolates fom saline soil.</title>
        <authorList>
            <person name="Duran-Viseras A."/>
            <person name="Sanchez-Porro C.S."/>
            <person name="Ventosa A."/>
        </authorList>
    </citation>
    <scope>NUCLEOTIDE SEQUENCE</scope>
    <source>
        <strain evidence="2">JCM 18369</strain>
    </source>
</reference>
<keyword evidence="3" id="KW-1185">Reference proteome</keyword>
<accession>A0AA41G6H8</accession>
<sequence>MTIKSPQEPTESEPLSVDKRLSLLSSRFRRYLLYTLSMYPTPLSLPDVADAVTALEYGTPAGEYPDERLEIYTSLYHHHLPQLVEAGVVRYDQSDDSVCVGPNAGELVSLLELTIAHDRPAENGVAPREPDLDSLS</sequence>
<evidence type="ECO:0000259" key="1">
    <source>
        <dbReference type="Pfam" id="PF24035"/>
    </source>
</evidence>
<feature type="domain" description="DUF7344" evidence="1">
    <location>
        <begin position="22"/>
        <end position="98"/>
    </location>
</feature>
<dbReference type="Proteomes" id="UP001166304">
    <property type="component" value="Unassembled WGS sequence"/>
</dbReference>
<gene>
    <name evidence="2" type="ORF">KTS37_04265</name>
</gene>
<dbReference type="RefSeq" id="WP_162411735.1">
    <property type="nucleotide sequence ID" value="NZ_JAHQXE010000001.1"/>
</dbReference>
<dbReference type="Gene3D" id="1.10.10.10">
    <property type="entry name" value="Winged helix-like DNA-binding domain superfamily/Winged helix DNA-binding domain"/>
    <property type="match status" value="1"/>
</dbReference>
<dbReference type="AlphaFoldDB" id="A0AA41G6H8"/>